<dbReference type="InterPro" id="IPR050983">
    <property type="entry name" value="GST_Omega/HSP26"/>
</dbReference>
<dbReference type="PRINTS" id="PR01625">
    <property type="entry name" value="GSTRNSFRASEO"/>
</dbReference>
<dbReference type="InterPro" id="IPR010987">
    <property type="entry name" value="Glutathione-S-Trfase_C-like"/>
</dbReference>
<dbReference type="SFLD" id="SFLDS00019">
    <property type="entry name" value="Glutathione_Transferase_(cytos"/>
    <property type="match status" value="1"/>
</dbReference>
<dbReference type="AlphaFoldDB" id="A0A286ULD9"/>
<name>A0A286ULD9_9AGAM</name>
<accession>A0A286ULD9</accession>
<dbReference type="Gene3D" id="3.40.30.10">
    <property type="entry name" value="Glutaredoxin"/>
    <property type="match status" value="1"/>
</dbReference>
<dbReference type="SUPFAM" id="SSF47616">
    <property type="entry name" value="GST C-terminal domain-like"/>
    <property type="match status" value="1"/>
</dbReference>
<dbReference type="GO" id="GO:0004364">
    <property type="term" value="F:glutathione transferase activity"/>
    <property type="evidence" value="ECO:0007669"/>
    <property type="project" value="InterPro"/>
</dbReference>
<comment type="caution">
    <text evidence="4">The sequence shown here is derived from an EMBL/GenBank/DDBJ whole genome shotgun (WGS) entry which is preliminary data.</text>
</comment>
<dbReference type="SUPFAM" id="SSF52833">
    <property type="entry name" value="Thioredoxin-like"/>
    <property type="match status" value="1"/>
</dbReference>
<dbReference type="InterPro" id="IPR036249">
    <property type="entry name" value="Thioredoxin-like_sf"/>
</dbReference>
<dbReference type="GO" id="GO:0045174">
    <property type="term" value="F:glutathione dehydrogenase (ascorbate) activity"/>
    <property type="evidence" value="ECO:0007669"/>
    <property type="project" value="UniProtKB-ARBA"/>
</dbReference>
<dbReference type="STRING" id="2282107.A0A286ULD9"/>
<dbReference type="InParanoid" id="A0A286ULD9"/>
<organism evidence="4 5">
    <name type="scientific">Pyrrhoderma noxium</name>
    <dbReference type="NCBI Taxonomy" id="2282107"/>
    <lineage>
        <taxon>Eukaryota</taxon>
        <taxon>Fungi</taxon>
        <taxon>Dikarya</taxon>
        <taxon>Basidiomycota</taxon>
        <taxon>Agaricomycotina</taxon>
        <taxon>Agaricomycetes</taxon>
        <taxon>Hymenochaetales</taxon>
        <taxon>Hymenochaetaceae</taxon>
        <taxon>Pyrrhoderma</taxon>
    </lineage>
</organism>
<dbReference type="InterPro" id="IPR004045">
    <property type="entry name" value="Glutathione_S-Trfase_N"/>
</dbReference>
<gene>
    <name evidence="4" type="ORF">PNOK_0300900</name>
</gene>
<evidence type="ECO:0000259" key="2">
    <source>
        <dbReference type="PROSITE" id="PS50404"/>
    </source>
</evidence>
<dbReference type="EMBL" id="NBII01000003">
    <property type="protein sequence ID" value="PAV20382.1"/>
    <property type="molecule type" value="Genomic_DNA"/>
</dbReference>
<reference evidence="4 5" key="1">
    <citation type="journal article" date="2017" name="Mol. Ecol.">
        <title>Comparative and population genomic landscape of Phellinus noxius: A hypervariable fungus causing root rot in trees.</title>
        <authorList>
            <person name="Chung C.L."/>
            <person name="Lee T.J."/>
            <person name="Akiba M."/>
            <person name="Lee H.H."/>
            <person name="Kuo T.H."/>
            <person name="Liu D."/>
            <person name="Ke H.M."/>
            <person name="Yokoi T."/>
            <person name="Roa M.B."/>
            <person name="Lu M.J."/>
            <person name="Chang Y.Y."/>
            <person name="Ann P.J."/>
            <person name="Tsai J.N."/>
            <person name="Chen C.Y."/>
            <person name="Tzean S.S."/>
            <person name="Ota Y."/>
            <person name="Hattori T."/>
            <person name="Sahashi N."/>
            <person name="Liou R.F."/>
            <person name="Kikuchi T."/>
            <person name="Tsai I.J."/>
        </authorList>
    </citation>
    <scope>NUCLEOTIDE SEQUENCE [LARGE SCALE GENOMIC DNA]</scope>
    <source>
        <strain evidence="4 5">FFPRI411160</strain>
    </source>
</reference>
<dbReference type="InterPro" id="IPR036282">
    <property type="entry name" value="Glutathione-S-Trfase_C_sf"/>
</dbReference>
<feature type="domain" description="GST C-terminal" evidence="3">
    <location>
        <begin position="104"/>
        <end position="240"/>
    </location>
</feature>
<dbReference type="Pfam" id="PF13409">
    <property type="entry name" value="GST_N_2"/>
    <property type="match status" value="1"/>
</dbReference>
<dbReference type="GO" id="GO:0005737">
    <property type="term" value="C:cytoplasm"/>
    <property type="evidence" value="ECO:0007669"/>
    <property type="project" value="InterPro"/>
</dbReference>
<evidence type="ECO:0000313" key="4">
    <source>
        <dbReference type="EMBL" id="PAV20382.1"/>
    </source>
</evidence>
<keyword evidence="1" id="KW-0560">Oxidoreductase</keyword>
<dbReference type="CDD" id="cd00570">
    <property type="entry name" value="GST_N_family"/>
    <property type="match status" value="1"/>
</dbReference>
<dbReference type="Proteomes" id="UP000217199">
    <property type="component" value="Unassembled WGS sequence"/>
</dbReference>
<dbReference type="Pfam" id="PF13410">
    <property type="entry name" value="GST_C_2"/>
    <property type="match status" value="1"/>
</dbReference>
<evidence type="ECO:0000313" key="5">
    <source>
        <dbReference type="Proteomes" id="UP000217199"/>
    </source>
</evidence>
<feature type="domain" description="GST N-terminal" evidence="2">
    <location>
        <begin position="8"/>
        <end position="99"/>
    </location>
</feature>
<dbReference type="Gene3D" id="1.20.1050.10">
    <property type="match status" value="1"/>
</dbReference>
<sequence>MAAVQPPQQITLYTAKICPYAHRTELALAEVGVDFTRYEIDLQNKPVWYAPKVNPASKVPAIAYGGPKAPADDPSPESTKIAESLVLVEFVADLFPNSSLHPKDPVQLAQARFFIEVVSSKLVPGWASFVMRGESVDQLLAGFEAIQDILPADKAFAVGDEVTIADLAIAPFLARAEVAIKNDIGKYKAGEGVKAYEIYKSDKFSKLRNYFERIKARDSFKKTFDENYIKEVFAKRFAKN</sequence>
<dbReference type="PROSITE" id="PS50404">
    <property type="entry name" value="GST_NTER"/>
    <property type="match status" value="1"/>
</dbReference>
<evidence type="ECO:0000256" key="1">
    <source>
        <dbReference type="ARBA" id="ARBA00023002"/>
    </source>
</evidence>
<proteinExistence type="predicted"/>
<dbReference type="PANTHER" id="PTHR43968:SF6">
    <property type="entry name" value="GLUTATHIONE S-TRANSFERASE OMEGA"/>
    <property type="match status" value="1"/>
</dbReference>
<dbReference type="SFLD" id="SFLDG00358">
    <property type="entry name" value="Main_(cytGST)"/>
    <property type="match status" value="1"/>
</dbReference>
<dbReference type="OrthoDB" id="202840at2759"/>
<dbReference type="PROSITE" id="PS50405">
    <property type="entry name" value="GST_CTER"/>
    <property type="match status" value="1"/>
</dbReference>
<protein>
    <submittedName>
        <fullName evidence="4">Glutathione S-transferase</fullName>
    </submittedName>
</protein>
<keyword evidence="5" id="KW-1185">Reference proteome</keyword>
<dbReference type="InterPro" id="IPR005442">
    <property type="entry name" value="GST_omega"/>
</dbReference>
<dbReference type="PANTHER" id="PTHR43968">
    <property type="match status" value="1"/>
</dbReference>
<dbReference type="InterPro" id="IPR040079">
    <property type="entry name" value="Glutathione_S-Trfase"/>
</dbReference>
<evidence type="ECO:0000259" key="3">
    <source>
        <dbReference type="PROSITE" id="PS50405"/>
    </source>
</evidence>